<dbReference type="NCBIfam" id="NF007911">
    <property type="entry name" value="PRK10624.1"/>
    <property type="match status" value="1"/>
</dbReference>
<evidence type="ECO:0000313" key="13">
    <source>
        <dbReference type="Proteomes" id="UP000512146"/>
    </source>
</evidence>
<reference evidence="8 13" key="3">
    <citation type="submission" date="2020-06" db="EMBL/GenBank/DDBJ databases">
        <title>REHAB project genomes.</title>
        <authorList>
            <person name="Shaw L.P."/>
        </authorList>
    </citation>
    <scope>NUCLEOTIDE SEQUENCE [LARGE SCALE GENOMIC DNA]</scope>
    <source>
        <strain evidence="8 13">RHBSTW-00777</strain>
    </source>
</reference>
<dbReference type="PROSITE" id="PS00913">
    <property type="entry name" value="ADH_IRON_1"/>
    <property type="match status" value="1"/>
</dbReference>
<evidence type="ECO:0000256" key="4">
    <source>
        <dbReference type="NCBIfam" id="TIGR02638"/>
    </source>
</evidence>
<dbReference type="CDD" id="cd08176">
    <property type="entry name" value="LPO"/>
    <property type="match status" value="1"/>
</dbReference>
<dbReference type="PANTHER" id="PTHR11496">
    <property type="entry name" value="ALCOHOL DEHYDROGENASE"/>
    <property type="match status" value="1"/>
</dbReference>
<comment type="cofactor">
    <cofactor evidence="1">
        <name>Fe cation</name>
        <dbReference type="ChEBI" id="CHEBI:24875"/>
    </cofactor>
</comment>
<dbReference type="Gene3D" id="3.40.50.1970">
    <property type="match status" value="1"/>
</dbReference>
<dbReference type="RefSeq" id="WP_000184888.1">
    <property type="nucleotide sequence ID" value="NZ_CACSXJ020000006.1"/>
</dbReference>
<dbReference type="InterPro" id="IPR056798">
    <property type="entry name" value="ADH_Fe_C"/>
</dbReference>
<name>A0A370V2M3_9ESCH</name>
<evidence type="ECO:0000313" key="11">
    <source>
        <dbReference type="Proteomes" id="UP000254454"/>
    </source>
</evidence>
<evidence type="ECO:0000313" key="7">
    <source>
        <dbReference type="EMBL" id="MDQ9293524.1"/>
    </source>
</evidence>
<reference evidence="7 14" key="4">
    <citation type="submission" date="2021-05" db="EMBL/GenBank/DDBJ databases">
        <title>Genome sequence of E. marmotae isolates.</title>
        <authorList>
            <person name="Binsker U."/>
            <person name="Hammerl J.A."/>
        </authorList>
    </citation>
    <scope>NUCLEOTIDE SEQUENCE [LARGE SCALE GENOMIC DNA]</scope>
    <source>
        <strain evidence="7 14">21-MO00586</strain>
    </source>
</reference>
<dbReference type="GeneID" id="86947748"/>
<dbReference type="SUPFAM" id="SSF56796">
    <property type="entry name" value="Dehydroquinate synthase-like"/>
    <property type="match status" value="1"/>
</dbReference>
<reference evidence="10 12" key="2">
    <citation type="submission" date="2018-12" db="EMBL/GenBank/DDBJ databases">
        <authorList>
            <consortium name="Pathogen Informatics"/>
        </authorList>
    </citation>
    <scope>NUCLEOTIDE SEQUENCE [LARGE SCALE GENOMIC DNA]</scope>
    <source>
        <strain evidence="10 12">NCTC8196</strain>
    </source>
</reference>
<evidence type="ECO:0000313" key="9">
    <source>
        <dbReference type="EMBL" id="RDR22894.1"/>
    </source>
</evidence>
<dbReference type="InterPro" id="IPR001670">
    <property type="entry name" value="ADH_Fe/GldA"/>
</dbReference>
<protein>
    <recommendedName>
        <fullName evidence="4">Lactaldehyde reductase</fullName>
        <ecNumber evidence="4">1.1.1.77</ecNumber>
    </recommendedName>
</protein>
<dbReference type="EMBL" id="JAHCRT010000004">
    <property type="protein sequence ID" value="MDQ9293524.1"/>
    <property type="molecule type" value="Genomic_DNA"/>
</dbReference>
<dbReference type="Proteomes" id="UP000254454">
    <property type="component" value="Unassembled WGS sequence"/>
</dbReference>
<dbReference type="AlphaFoldDB" id="A0A370V2M3"/>
<dbReference type="Pfam" id="PF25137">
    <property type="entry name" value="ADH_Fe_C"/>
    <property type="match status" value="1"/>
</dbReference>
<evidence type="ECO:0000256" key="2">
    <source>
        <dbReference type="ARBA" id="ARBA00007358"/>
    </source>
</evidence>
<accession>A0A370V2M3</accession>
<dbReference type="NCBIfam" id="TIGR02638">
    <property type="entry name" value="lactal_redase"/>
    <property type="match status" value="1"/>
</dbReference>
<dbReference type="Gene3D" id="1.20.1090.10">
    <property type="entry name" value="Dehydroquinate synthase-like - alpha domain"/>
    <property type="match status" value="1"/>
</dbReference>
<keyword evidence="3 9" id="KW-0560">Oxidoreductase</keyword>
<feature type="domain" description="Fe-containing alcohol dehydrogenase-like C-terminal" evidence="6">
    <location>
        <begin position="190"/>
        <end position="383"/>
    </location>
</feature>
<evidence type="ECO:0000313" key="8">
    <source>
        <dbReference type="EMBL" id="QLX31603.1"/>
    </source>
</evidence>
<evidence type="ECO:0000256" key="3">
    <source>
        <dbReference type="ARBA" id="ARBA00023002"/>
    </source>
</evidence>
<evidence type="ECO:0000259" key="5">
    <source>
        <dbReference type="Pfam" id="PF00465"/>
    </source>
</evidence>
<organism evidence="9 11">
    <name type="scientific">Escherichia marmotae</name>
    <dbReference type="NCBI Taxonomy" id="1499973"/>
    <lineage>
        <taxon>Bacteria</taxon>
        <taxon>Pseudomonadati</taxon>
        <taxon>Pseudomonadota</taxon>
        <taxon>Gammaproteobacteria</taxon>
        <taxon>Enterobacterales</taxon>
        <taxon>Enterobacteriaceae</taxon>
        <taxon>Escherichia</taxon>
    </lineage>
</organism>
<dbReference type="GO" id="GO:0046872">
    <property type="term" value="F:metal ion binding"/>
    <property type="evidence" value="ECO:0007669"/>
    <property type="project" value="InterPro"/>
</dbReference>
<dbReference type="PROSITE" id="PS00060">
    <property type="entry name" value="ADH_IRON_2"/>
    <property type="match status" value="1"/>
</dbReference>
<dbReference type="Proteomes" id="UP001235723">
    <property type="component" value="Unassembled WGS sequence"/>
</dbReference>
<evidence type="ECO:0000259" key="6">
    <source>
        <dbReference type="Pfam" id="PF25137"/>
    </source>
</evidence>
<gene>
    <name evidence="9" type="primary">fucO_2</name>
    <name evidence="7" type="synonym">fucO</name>
    <name evidence="9" type="ORF">C4A13_03855</name>
    <name evidence="8" type="ORF">HV276_18610</name>
    <name evidence="7" type="ORF">KJE03_08525</name>
    <name evidence="10" type="ORF">NCTC8196_03712</name>
</gene>
<keyword evidence="14" id="KW-1185">Reference proteome</keyword>
<comment type="similarity">
    <text evidence="2">Belongs to the iron-containing alcohol dehydrogenase family.</text>
</comment>
<dbReference type="EC" id="1.1.1.77" evidence="4"/>
<reference evidence="9 11" key="1">
    <citation type="submission" date="2018-06" db="EMBL/GenBank/DDBJ databases">
        <title>Recombination Drives Gene Content and Phenotype Evolution in Wild Type E. coli Strains.</title>
        <authorList>
            <person name="Field C.M."/>
            <person name="Silander O.K."/>
            <person name="Van Nimwegen E."/>
        </authorList>
    </citation>
    <scope>NUCLEOTIDE SEQUENCE [LARGE SCALE GENOMIC DNA]</scope>
    <source>
        <strain evidence="9 11">SC344</strain>
    </source>
</reference>
<dbReference type="InterPro" id="IPR039697">
    <property type="entry name" value="Alcohol_dehydrogenase_Fe"/>
</dbReference>
<dbReference type="InterPro" id="IPR018211">
    <property type="entry name" value="ADH_Fe_CS"/>
</dbReference>
<dbReference type="Proteomes" id="UP000512146">
    <property type="component" value="Chromosome"/>
</dbReference>
<dbReference type="EMBL" id="CP056165">
    <property type="protein sequence ID" value="QLX31603.1"/>
    <property type="molecule type" value="Genomic_DNA"/>
</dbReference>
<dbReference type="FunFam" id="3.40.50.1970:FF:000003">
    <property type="entry name" value="Alcohol dehydrogenase, iron-containing"/>
    <property type="match status" value="1"/>
</dbReference>
<dbReference type="GO" id="GO:0008912">
    <property type="term" value="F:lactaldehyde reductase activity"/>
    <property type="evidence" value="ECO:0007669"/>
    <property type="project" value="UniProtKB-UniRule"/>
</dbReference>
<dbReference type="EMBL" id="QONO01000201">
    <property type="protein sequence ID" value="RDR22894.1"/>
    <property type="molecule type" value="Genomic_DNA"/>
</dbReference>
<evidence type="ECO:0000313" key="10">
    <source>
        <dbReference type="EMBL" id="VED80989.1"/>
    </source>
</evidence>
<evidence type="ECO:0000256" key="1">
    <source>
        <dbReference type="ARBA" id="ARBA00001962"/>
    </source>
</evidence>
<dbReference type="InterPro" id="IPR013460">
    <property type="entry name" value="Lactal_redase"/>
</dbReference>
<dbReference type="GO" id="GO:0004022">
    <property type="term" value="F:alcohol dehydrogenase (NAD+) activity"/>
    <property type="evidence" value="ECO:0007669"/>
    <property type="project" value="TreeGrafter"/>
</dbReference>
<dbReference type="FunFam" id="1.20.1090.10:FF:000001">
    <property type="entry name" value="Aldehyde-alcohol dehydrogenase"/>
    <property type="match status" value="1"/>
</dbReference>
<dbReference type="Pfam" id="PF00465">
    <property type="entry name" value="Fe-ADH"/>
    <property type="match status" value="1"/>
</dbReference>
<evidence type="ECO:0000313" key="12">
    <source>
        <dbReference type="Proteomes" id="UP000277464"/>
    </source>
</evidence>
<feature type="domain" description="Alcohol dehydrogenase iron-type/glycerol dehydrogenase GldA" evidence="5">
    <location>
        <begin position="11"/>
        <end position="177"/>
    </location>
</feature>
<dbReference type="Proteomes" id="UP000277464">
    <property type="component" value="Chromosome"/>
</dbReference>
<dbReference type="EMBL" id="LR134270">
    <property type="protein sequence ID" value="VED80989.1"/>
    <property type="molecule type" value="Genomic_DNA"/>
</dbReference>
<dbReference type="PANTHER" id="PTHR11496:SF106">
    <property type="entry name" value="LACTALDEHYDE REDUCTASE"/>
    <property type="match status" value="1"/>
</dbReference>
<proteinExistence type="inferred from homology"/>
<evidence type="ECO:0000313" key="14">
    <source>
        <dbReference type="Proteomes" id="UP001235723"/>
    </source>
</evidence>
<sequence>MTNRIVLNPIAYFGNGAIKRILDEVKKRKLTKAFIVTDSEIVRCGVNEKITNLLKHNDLTYTVFDGVEANPTIENVQAGVRAFKCSNADYLIAVGGGSSIDTAKAIGIIIANPGFADVRSLEGGAATENPAIPTIAVPTTAGTAAEVTINYVITDVENRRKFVCYDPHSVPVASIIDADMMSSMPPSLKAATGIDALTHAIEGYTTLGAWTLTDMFHIQAIGLIADALRASVAGDTQASEDMALGQYIAGMGFSNVGLGLVHGMAHPLSAFYGTPHGVANAVLLPSIMEWNAEFTEEKYRNIAAAFDIPQAYTMPLSEARREAVNAVRRLNQDIGIPSRLREIGMKEEDVMALATAAMADICTGGNPRPVTLTDIQQLYRQMY</sequence>